<reference evidence="7" key="1">
    <citation type="journal article" date="2019" name="Int. J. Syst. Evol. Microbiol.">
        <title>The Global Catalogue of Microorganisms (GCM) 10K type strain sequencing project: providing services to taxonomists for standard genome sequencing and annotation.</title>
        <authorList>
            <consortium name="The Broad Institute Genomics Platform"/>
            <consortium name="The Broad Institute Genome Sequencing Center for Infectious Disease"/>
            <person name="Wu L."/>
            <person name="Ma J."/>
        </authorList>
    </citation>
    <scope>NUCLEOTIDE SEQUENCE [LARGE SCALE GENOMIC DNA]</scope>
    <source>
        <strain evidence="7">LMG 29894</strain>
    </source>
</reference>
<evidence type="ECO:0000313" key="6">
    <source>
        <dbReference type="EMBL" id="MFC4158555.1"/>
    </source>
</evidence>
<dbReference type="Proteomes" id="UP001595791">
    <property type="component" value="Unassembled WGS sequence"/>
</dbReference>
<protein>
    <submittedName>
        <fullName evidence="6">TetR/AcrR family transcriptional regulator</fullName>
    </submittedName>
</protein>
<dbReference type="SUPFAM" id="SSF46689">
    <property type="entry name" value="Homeodomain-like"/>
    <property type="match status" value="1"/>
</dbReference>
<dbReference type="Pfam" id="PF00440">
    <property type="entry name" value="TetR_N"/>
    <property type="match status" value="1"/>
</dbReference>
<dbReference type="Gene3D" id="1.10.357.10">
    <property type="entry name" value="Tetracycline Repressor, domain 2"/>
    <property type="match status" value="1"/>
</dbReference>
<evidence type="ECO:0000256" key="3">
    <source>
        <dbReference type="ARBA" id="ARBA00023163"/>
    </source>
</evidence>
<dbReference type="PANTHER" id="PTHR47506">
    <property type="entry name" value="TRANSCRIPTIONAL REGULATORY PROTEIN"/>
    <property type="match status" value="1"/>
</dbReference>
<dbReference type="EMBL" id="JBHSBU010000001">
    <property type="protein sequence ID" value="MFC4158555.1"/>
    <property type="molecule type" value="Genomic_DNA"/>
</dbReference>
<keyword evidence="3" id="KW-0804">Transcription</keyword>
<evidence type="ECO:0000256" key="2">
    <source>
        <dbReference type="ARBA" id="ARBA00023125"/>
    </source>
</evidence>
<evidence type="ECO:0000259" key="5">
    <source>
        <dbReference type="PROSITE" id="PS50977"/>
    </source>
</evidence>
<dbReference type="InterPro" id="IPR011075">
    <property type="entry name" value="TetR_C"/>
</dbReference>
<gene>
    <name evidence="6" type="ORF">ACFOW7_04180</name>
</gene>
<keyword evidence="1" id="KW-0805">Transcription regulation</keyword>
<dbReference type="InterPro" id="IPR009057">
    <property type="entry name" value="Homeodomain-like_sf"/>
</dbReference>
<accession>A0ABV8MMU9</accession>
<dbReference type="RefSeq" id="WP_378161354.1">
    <property type="nucleotide sequence ID" value="NZ_JBHSBU010000001.1"/>
</dbReference>
<evidence type="ECO:0000313" key="7">
    <source>
        <dbReference type="Proteomes" id="UP001595791"/>
    </source>
</evidence>
<dbReference type="InterPro" id="IPR001647">
    <property type="entry name" value="HTH_TetR"/>
</dbReference>
<feature type="domain" description="HTH tetR-type" evidence="5">
    <location>
        <begin position="9"/>
        <end position="69"/>
    </location>
</feature>
<comment type="caution">
    <text evidence="6">The sequence shown here is derived from an EMBL/GenBank/DDBJ whole genome shotgun (WGS) entry which is preliminary data.</text>
</comment>
<dbReference type="Pfam" id="PF16925">
    <property type="entry name" value="TetR_C_13"/>
    <property type="match status" value="1"/>
</dbReference>
<feature type="DNA-binding region" description="H-T-H motif" evidence="4">
    <location>
        <begin position="32"/>
        <end position="51"/>
    </location>
</feature>
<organism evidence="6 7">
    <name type="scientific">Chitinimonas lacunae</name>
    <dbReference type="NCBI Taxonomy" id="1963018"/>
    <lineage>
        <taxon>Bacteria</taxon>
        <taxon>Pseudomonadati</taxon>
        <taxon>Pseudomonadota</taxon>
        <taxon>Betaproteobacteria</taxon>
        <taxon>Neisseriales</taxon>
        <taxon>Chitinibacteraceae</taxon>
        <taxon>Chitinimonas</taxon>
    </lineage>
</organism>
<dbReference type="InterPro" id="IPR036271">
    <property type="entry name" value="Tet_transcr_reg_TetR-rel_C_sf"/>
</dbReference>
<name>A0ABV8MMU9_9NEIS</name>
<sequence>MARSLSKGEATREAILDAAIALAREVGLASLTIGALAERVGMSKSGLFAHFGAKEELQLAVLRAAQARFDEQVLRPALTHPRGLKRLRAMYHGWLDWTMRQERPGGCVILAAASEFDDRPGPVRDFLASQTETWLTGLGRMARLAVEAGELPADTDIEQFAFEWLGLILSVHHHHGLLDDQRFYPMAWRGLERLIAAPPRLTAASPG</sequence>
<dbReference type="SUPFAM" id="SSF48498">
    <property type="entry name" value="Tetracyclin repressor-like, C-terminal domain"/>
    <property type="match status" value="1"/>
</dbReference>
<keyword evidence="7" id="KW-1185">Reference proteome</keyword>
<evidence type="ECO:0000256" key="4">
    <source>
        <dbReference type="PROSITE-ProRule" id="PRU00335"/>
    </source>
</evidence>
<dbReference type="PANTHER" id="PTHR47506:SF6">
    <property type="entry name" value="HTH-TYPE TRANSCRIPTIONAL REPRESSOR NEMR"/>
    <property type="match status" value="1"/>
</dbReference>
<evidence type="ECO:0000256" key="1">
    <source>
        <dbReference type="ARBA" id="ARBA00023015"/>
    </source>
</evidence>
<dbReference type="PROSITE" id="PS50977">
    <property type="entry name" value="HTH_TETR_2"/>
    <property type="match status" value="1"/>
</dbReference>
<keyword evidence="2 4" id="KW-0238">DNA-binding</keyword>
<dbReference type="PRINTS" id="PR00455">
    <property type="entry name" value="HTHTETR"/>
</dbReference>
<proteinExistence type="predicted"/>
<dbReference type="Gene3D" id="1.10.10.60">
    <property type="entry name" value="Homeodomain-like"/>
    <property type="match status" value="1"/>
</dbReference>